<proteinExistence type="inferred from homology"/>
<evidence type="ECO:0000256" key="2">
    <source>
        <dbReference type="ARBA" id="ARBA00022694"/>
    </source>
</evidence>
<dbReference type="GO" id="GO:0005634">
    <property type="term" value="C:nucleus"/>
    <property type="evidence" value="ECO:0007669"/>
    <property type="project" value="TreeGrafter"/>
</dbReference>
<comment type="cofactor">
    <cofactor evidence="1">
        <name>Zn(2+)</name>
        <dbReference type="ChEBI" id="CHEBI:29105"/>
    </cofactor>
</comment>
<dbReference type="Pfam" id="PF00383">
    <property type="entry name" value="dCMP_cyt_deam_1"/>
    <property type="match status" value="1"/>
</dbReference>
<accession>A0AAW0Q285</accession>
<comment type="similarity">
    <text evidence="3">Belongs to the cytidine and deoxycytidylate deaminase family. ADAT3 subfamily.</text>
</comment>
<dbReference type="AlphaFoldDB" id="A0AAW0Q285"/>
<evidence type="ECO:0000256" key="1">
    <source>
        <dbReference type="ARBA" id="ARBA00001947"/>
    </source>
</evidence>
<dbReference type="CDD" id="cd01285">
    <property type="entry name" value="nucleoside_deaminase"/>
    <property type="match status" value="1"/>
</dbReference>
<dbReference type="GO" id="GO:0052717">
    <property type="term" value="F:tRNA-specific adenosine-34 deaminase activity"/>
    <property type="evidence" value="ECO:0007669"/>
    <property type="project" value="TreeGrafter"/>
</dbReference>
<dbReference type="GO" id="GO:0008033">
    <property type="term" value="P:tRNA processing"/>
    <property type="evidence" value="ECO:0007669"/>
    <property type="project" value="UniProtKB-KW"/>
</dbReference>
<comment type="caution">
    <text evidence="5">The sequence shown here is derived from an EMBL/GenBank/DDBJ whole genome shotgun (WGS) entry which is preliminary data.</text>
</comment>
<evidence type="ECO:0000259" key="4">
    <source>
        <dbReference type="PROSITE" id="PS51747"/>
    </source>
</evidence>
<dbReference type="EMBL" id="JBBPFD010000002">
    <property type="protein sequence ID" value="KAK7938322.1"/>
    <property type="molecule type" value="Genomic_DNA"/>
</dbReference>
<dbReference type="FunFam" id="3.40.140.10:FF:000062">
    <property type="entry name" value="tRNA-specific adenosine deaminase-like protein 3"/>
    <property type="match status" value="1"/>
</dbReference>
<feature type="domain" description="CMP/dCMP-type deaminase" evidence="4">
    <location>
        <begin position="132"/>
        <end position="283"/>
    </location>
</feature>
<name>A0AAW0Q285_9GOBI</name>
<protein>
    <recommendedName>
        <fullName evidence="4">CMP/dCMP-type deaminase domain-containing protein</fullName>
    </recommendedName>
</protein>
<evidence type="ECO:0000313" key="6">
    <source>
        <dbReference type="Proteomes" id="UP001460270"/>
    </source>
</evidence>
<reference evidence="6" key="1">
    <citation type="submission" date="2024-04" db="EMBL/GenBank/DDBJ databases">
        <title>Salinicola lusitanus LLJ914,a marine bacterium isolated from the Okinawa Trough.</title>
        <authorList>
            <person name="Li J."/>
        </authorList>
    </citation>
    <scope>NUCLEOTIDE SEQUENCE [LARGE SCALE GENOMIC DNA]</scope>
</reference>
<evidence type="ECO:0000313" key="5">
    <source>
        <dbReference type="EMBL" id="KAK7938322.1"/>
    </source>
</evidence>
<dbReference type="GO" id="GO:0005737">
    <property type="term" value="C:cytoplasm"/>
    <property type="evidence" value="ECO:0007669"/>
    <property type="project" value="TreeGrafter"/>
</dbReference>
<dbReference type="InterPro" id="IPR016193">
    <property type="entry name" value="Cytidine_deaminase-like"/>
</dbReference>
<evidence type="ECO:0000256" key="3">
    <source>
        <dbReference type="ARBA" id="ARBA00038160"/>
    </source>
</evidence>
<dbReference type="PANTHER" id="PTHR11079:SF156">
    <property type="entry name" value="INACTIVE TRNA-SPECIFIC ADENOSINE DEAMINASE-LIKE PROTEIN 3-RELATED"/>
    <property type="match status" value="1"/>
</dbReference>
<keyword evidence="2" id="KW-0819">tRNA processing</keyword>
<dbReference type="Gene3D" id="3.40.140.10">
    <property type="entry name" value="Cytidine Deaminase, domain 2"/>
    <property type="match status" value="1"/>
</dbReference>
<sequence>MEPERKRHRTRRRLRRSDPGQKTDFKLVLELNAMHPFTNLTHLKRVRACRSKDSPHALEILICLVKDATSPLNNDFSNAALGEPFVVKIPSRPPLTRPQFELASKHWPTSFHEDKLVSTALRGELFNAKQKAKMQEYMMLAVDAAKEGKKLGLKAIGAVIVDPNSDKIIAKSHDCSQNHPLQHAVMVCIDLVAQSQGGGCYSYEKYTSCQFNFVDLNNGASQPYICTGYDLYVTKEPCVLCAMALVHSRIGRVFYGTDSEDGAMGTKFKIHAQKDLNHRFEVFKGVLVGLCKELDKEERDGVDTKDSAICVL</sequence>
<dbReference type="PROSITE" id="PS51747">
    <property type="entry name" value="CYT_DCMP_DEAMINASES_2"/>
    <property type="match status" value="1"/>
</dbReference>
<keyword evidence="6" id="KW-1185">Reference proteome</keyword>
<dbReference type="PANTHER" id="PTHR11079">
    <property type="entry name" value="CYTOSINE DEAMINASE FAMILY MEMBER"/>
    <property type="match status" value="1"/>
</dbReference>
<gene>
    <name evidence="5" type="ORF">WMY93_001648</name>
</gene>
<organism evidence="5 6">
    <name type="scientific">Mugilogobius chulae</name>
    <name type="common">yellowstripe goby</name>
    <dbReference type="NCBI Taxonomy" id="88201"/>
    <lineage>
        <taxon>Eukaryota</taxon>
        <taxon>Metazoa</taxon>
        <taxon>Chordata</taxon>
        <taxon>Craniata</taxon>
        <taxon>Vertebrata</taxon>
        <taxon>Euteleostomi</taxon>
        <taxon>Actinopterygii</taxon>
        <taxon>Neopterygii</taxon>
        <taxon>Teleostei</taxon>
        <taxon>Neoteleostei</taxon>
        <taxon>Acanthomorphata</taxon>
        <taxon>Gobiaria</taxon>
        <taxon>Gobiiformes</taxon>
        <taxon>Gobioidei</taxon>
        <taxon>Gobiidae</taxon>
        <taxon>Gobionellinae</taxon>
        <taxon>Mugilogobius</taxon>
    </lineage>
</organism>
<dbReference type="InterPro" id="IPR002125">
    <property type="entry name" value="CMP_dCMP_dom"/>
</dbReference>
<dbReference type="SUPFAM" id="SSF53927">
    <property type="entry name" value="Cytidine deaminase-like"/>
    <property type="match status" value="1"/>
</dbReference>
<dbReference type="Proteomes" id="UP001460270">
    <property type="component" value="Unassembled WGS sequence"/>
</dbReference>